<dbReference type="AlphaFoldDB" id="A0A498N664"/>
<dbReference type="Pfam" id="PF02961">
    <property type="entry name" value="SAM_BAF"/>
    <property type="match status" value="1"/>
</dbReference>
<dbReference type="SUPFAM" id="SSF47798">
    <property type="entry name" value="Barrier-to-autointegration factor, BAF"/>
    <property type="match status" value="1"/>
</dbReference>
<dbReference type="EMBL" id="QBIY01011857">
    <property type="protein sequence ID" value="RXN28560.1"/>
    <property type="molecule type" value="Genomic_DNA"/>
</dbReference>
<evidence type="ECO:0007829" key="7">
    <source>
        <dbReference type="PeptideAtlas" id="A0A498N664"/>
    </source>
</evidence>
<dbReference type="InterPro" id="IPR051732">
    <property type="entry name" value="USF"/>
</dbReference>
<dbReference type="STRING" id="84645.A0A498N664"/>
<dbReference type="InterPro" id="IPR036617">
    <property type="entry name" value="BAF_sf"/>
</dbReference>
<keyword evidence="6" id="KW-1185">Reference proteome</keyword>
<dbReference type="GO" id="GO:0000981">
    <property type="term" value="F:DNA-binding transcription factor activity, RNA polymerase II-specific"/>
    <property type="evidence" value="ECO:0007669"/>
    <property type="project" value="TreeGrafter"/>
</dbReference>
<reference evidence="5 6" key="1">
    <citation type="submission" date="2018-03" db="EMBL/GenBank/DDBJ databases">
        <title>Draft genome sequence of Rohu Carp (Labeo rohita).</title>
        <authorList>
            <person name="Das P."/>
            <person name="Kushwaha B."/>
            <person name="Joshi C.G."/>
            <person name="Kumar D."/>
            <person name="Nagpure N.S."/>
            <person name="Sahoo L."/>
            <person name="Das S.P."/>
            <person name="Bit A."/>
            <person name="Patnaik S."/>
            <person name="Meher P.K."/>
            <person name="Jayasankar P."/>
            <person name="Koringa P.G."/>
            <person name="Patel N.V."/>
            <person name="Hinsu A.T."/>
            <person name="Kumar R."/>
            <person name="Pandey M."/>
            <person name="Agarwal S."/>
            <person name="Srivastava S."/>
            <person name="Singh M."/>
            <person name="Iquebal M.A."/>
            <person name="Jaiswal S."/>
            <person name="Angadi U.B."/>
            <person name="Kumar N."/>
            <person name="Raza M."/>
            <person name="Shah T.M."/>
            <person name="Rai A."/>
            <person name="Jena J.K."/>
        </authorList>
    </citation>
    <scope>NUCLEOTIDE SEQUENCE [LARGE SCALE GENOMIC DNA]</scope>
    <source>
        <strain evidence="5">DASCIFA01</strain>
        <tissue evidence="5">Testis</tissue>
    </source>
</reference>
<comment type="caution">
    <text evidence="5">The sequence shown here is derived from an EMBL/GenBank/DDBJ whole genome shotgun (WGS) entry which is preliminary data.</text>
</comment>
<name>A0A498N664_LABRO</name>
<dbReference type="PANTHER" id="PTHR46117">
    <property type="entry name" value="FI24210P1"/>
    <property type="match status" value="1"/>
</dbReference>
<proteinExistence type="evidence at protein level"/>
<dbReference type="GO" id="GO:0005634">
    <property type="term" value="C:nucleus"/>
    <property type="evidence" value="ECO:0007669"/>
    <property type="project" value="UniProtKB-SubCell"/>
</dbReference>
<dbReference type="GO" id="GO:0045944">
    <property type="term" value="P:positive regulation of transcription by RNA polymerase II"/>
    <property type="evidence" value="ECO:0007669"/>
    <property type="project" value="UniProtKB-ARBA"/>
</dbReference>
<keyword evidence="4" id="KW-0539">Nucleus</keyword>
<dbReference type="GO" id="GO:0000978">
    <property type="term" value="F:RNA polymerase II cis-regulatory region sequence-specific DNA binding"/>
    <property type="evidence" value="ECO:0007669"/>
    <property type="project" value="TreeGrafter"/>
</dbReference>
<evidence type="ECO:0000313" key="5">
    <source>
        <dbReference type="EMBL" id="RXN28560.1"/>
    </source>
</evidence>
<accession>A0A498N664</accession>
<keyword evidence="3" id="KW-0804">Transcription</keyword>
<protein>
    <submittedName>
        <fullName evidence="5">Upstream stimulatory factor 2-like isoform X2</fullName>
    </submittedName>
</protein>
<dbReference type="Gene3D" id="1.10.150.40">
    <property type="entry name" value="Barrier-to-autointegration factor, BAF"/>
    <property type="match status" value="1"/>
</dbReference>
<evidence type="ECO:0000256" key="2">
    <source>
        <dbReference type="ARBA" id="ARBA00023015"/>
    </source>
</evidence>
<dbReference type="Proteomes" id="UP000290572">
    <property type="component" value="Unassembled WGS sequence"/>
</dbReference>
<evidence type="ECO:0000256" key="3">
    <source>
        <dbReference type="ARBA" id="ARBA00023163"/>
    </source>
</evidence>
<dbReference type="PANTHER" id="PTHR46117:SF2">
    <property type="entry name" value="UPSTREAM STIMULATORY FACTOR 2"/>
    <property type="match status" value="1"/>
</dbReference>
<evidence type="ECO:0000256" key="1">
    <source>
        <dbReference type="ARBA" id="ARBA00004123"/>
    </source>
</evidence>
<keyword evidence="7" id="KW-1267">Proteomics identification</keyword>
<organism evidence="5 6">
    <name type="scientific">Labeo rohita</name>
    <name type="common">Indian major carp</name>
    <name type="synonym">Cyprinus rohita</name>
    <dbReference type="NCBI Taxonomy" id="84645"/>
    <lineage>
        <taxon>Eukaryota</taxon>
        <taxon>Metazoa</taxon>
        <taxon>Chordata</taxon>
        <taxon>Craniata</taxon>
        <taxon>Vertebrata</taxon>
        <taxon>Euteleostomi</taxon>
        <taxon>Actinopterygii</taxon>
        <taxon>Neopterygii</taxon>
        <taxon>Teleostei</taxon>
        <taxon>Ostariophysi</taxon>
        <taxon>Cypriniformes</taxon>
        <taxon>Cyprinidae</taxon>
        <taxon>Labeoninae</taxon>
        <taxon>Labeonini</taxon>
        <taxon>Labeo</taxon>
    </lineage>
</organism>
<comment type="subcellular location">
    <subcellularLocation>
        <location evidence="1">Nucleus</location>
    </subcellularLocation>
</comment>
<evidence type="ECO:0000256" key="4">
    <source>
        <dbReference type="ARBA" id="ARBA00023242"/>
    </source>
</evidence>
<dbReference type="InterPro" id="IPR004122">
    <property type="entry name" value="BAF_prot"/>
</dbReference>
<gene>
    <name evidence="5" type="ORF">ROHU_019161</name>
</gene>
<sequence length="266" mass="28519">MCFFSCSHEKQETEEVVQLQEGEGVGAEEQAAVTIASVQQAAAFGDHNVQYQFRTENTGGQVTYRVVQVTEDHLEAAGDGGAAVSVVSAATFAGAQQAVAQAVIQNPFSNGGSPAGETVGGETRFAYFPAATVSDGTATAVSVQATSDPTLTQAGVLQYTQKFCDFTTNITVDLQLAAMTSRKHRQFCLEPMGNKPVHDLPGIGRALGGRLQSSGITHARDIEGRFLVYNQNQEKFGTWLKDTCGANAKQQRDCYNGLREWTRNNL</sequence>
<evidence type="ECO:0000313" key="6">
    <source>
        <dbReference type="Proteomes" id="UP000290572"/>
    </source>
</evidence>
<dbReference type="SMART" id="SM01023">
    <property type="entry name" value="BAF"/>
    <property type="match status" value="1"/>
</dbReference>
<keyword evidence="2" id="KW-0805">Transcription regulation</keyword>